<evidence type="ECO:0000313" key="8">
    <source>
        <dbReference type="Proteomes" id="UP001162162"/>
    </source>
</evidence>
<protein>
    <recommendedName>
        <fullName evidence="6">Bacterial surface antigen (D15) domain-containing protein</fullName>
    </recommendedName>
</protein>
<evidence type="ECO:0000256" key="3">
    <source>
        <dbReference type="ARBA" id="ARBA00022452"/>
    </source>
</evidence>
<dbReference type="InterPro" id="IPR039910">
    <property type="entry name" value="D15-like"/>
</dbReference>
<sequence>MGTVHAKAEENFTEAPAFGDKNIFREPTETFSFKEVDLEAVRARVDKINVDGLSRTKNDIVEDCIKELFKAKDFQDVLLKAHRVSQSQAGRAGVFQEHLRVHRHEQGPEGHVRRLGSDVQREGAQAGNGGVTTHVGNNEGALLVGMRAPNLFGRGERVQMEYSHGSKKTSNFNVAFIKPFRGRHRPTLTTSVFQTHSEWPTSGYKQVERGLLVDLGFYSAPLLKHNVQWEGNIRDLNVLSRTTSFNVREQCGLNLKSALKHILSVDLRDDLIFPQQRVALPADVGDRRPGRRRGVPEERLLPAGELFHSRGFHGVSVLQACLSGGHMSSLSNDMKISMSDMYYLGGPLSVRGFQMRGVGPHSDSDALGSMSYWAAGLHLFTPLPFRPGRGGFGELFRTHFFVNAGNIGNFQSVKGEDLVEALRANLRLSYGLGIALRLGNMARLEVNYCFPHAFDKGDQVHRASSSASGCSSCNVRHTPLGVLPLRVRVNRIVEHLKCTFEEISRIPTIVYEICCLIK</sequence>
<dbReference type="InterPro" id="IPR000184">
    <property type="entry name" value="Bac_surfAg_D15"/>
</dbReference>
<dbReference type="GO" id="GO:0005741">
    <property type="term" value="C:mitochondrial outer membrane"/>
    <property type="evidence" value="ECO:0007669"/>
    <property type="project" value="UniProtKB-SubCell"/>
</dbReference>
<reference evidence="7" key="1">
    <citation type="journal article" date="2023" name="Insect Mol. Biol.">
        <title>Genome sequencing provides insights into the evolution of gene families encoding plant cell wall-degrading enzymes in longhorned beetles.</title>
        <authorList>
            <person name="Shin N.R."/>
            <person name="Okamura Y."/>
            <person name="Kirsch R."/>
            <person name="Pauchet Y."/>
        </authorList>
    </citation>
    <scope>NUCLEOTIDE SEQUENCE</scope>
    <source>
        <strain evidence="7">AMC_N1</strain>
    </source>
</reference>
<dbReference type="Gene3D" id="2.40.160.50">
    <property type="entry name" value="membrane protein fhac: a member of the omp85/tpsb transporter family"/>
    <property type="match status" value="1"/>
</dbReference>
<dbReference type="EMBL" id="JAPWTK010000031">
    <property type="protein sequence ID" value="KAJ8956337.1"/>
    <property type="molecule type" value="Genomic_DNA"/>
</dbReference>
<evidence type="ECO:0000256" key="4">
    <source>
        <dbReference type="ARBA" id="ARBA00022692"/>
    </source>
</evidence>
<dbReference type="GO" id="GO:0045040">
    <property type="term" value="P:protein insertion into mitochondrial outer membrane"/>
    <property type="evidence" value="ECO:0007669"/>
    <property type="project" value="TreeGrafter"/>
</dbReference>
<dbReference type="Proteomes" id="UP001162162">
    <property type="component" value="Unassembled WGS sequence"/>
</dbReference>
<dbReference type="PANTHER" id="PTHR12815">
    <property type="entry name" value="SORTING AND ASSEMBLY MACHINERY SAMM50 PROTEIN FAMILY MEMBER"/>
    <property type="match status" value="1"/>
</dbReference>
<evidence type="ECO:0000256" key="5">
    <source>
        <dbReference type="ARBA" id="ARBA00023136"/>
    </source>
</evidence>
<accession>A0AAV8YXR1</accession>
<comment type="subcellular location">
    <subcellularLocation>
        <location evidence="1">Mitochondrion outer membrane</location>
        <topology evidence="1">Multi-pass membrane protein</topology>
    </subcellularLocation>
</comment>
<gene>
    <name evidence="7" type="ORF">NQ318_015075</name>
</gene>
<evidence type="ECO:0000256" key="1">
    <source>
        <dbReference type="ARBA" id="ARBA00004374"/>
    </source>
</evidence>
<keyword evidence="4" id="KW-0812">Transmembrane</keyword>
<comment type="caution">
    <text evidence="7">The sequence shown here is derived from an EMBL/GenBank/DDBJ whole genome shotgun (WGS) entry which is preliminary data.</text>
</comment>
<evidence type="ECO:0000259" key="6">
    <source>
        <dbReference type="Pfam" id="PF01103"/>
    </source>
</evidence>
<feature type="domain" description="Bacterial surface antigen (D15)" evidence="6">
    <location>
        <begin position="150"/>
        <end position="460"/>
    </location>
</feature>
<evidence type="ECO:0000313" key="7">
    <source>
        <dbReference type="EMBL" id="KAJ8956337.1"/>
    </source>
</evidence>
<organism evidence="7 8">
    <name type="scientific">Aromia moschata</name>
    <dbReference type="NCBI Taxonomy" id="1265417"/>
    <lineage>
        <taxon>Eukaryota</taxon>
        <taxon>Metazoa</taxon>
        <taxon>Ecdysozoa</taxon>
        <taxon>Arthropoda</taxon>
        <taxon>Hexapoda</taxon>
        <taxon>Insecta</taxon>
        <taxon>Pterygota</taxon>
        <taxon>Neoptera</taxon>
        <taxon>Endopterygota</taxon>
        <taxon>Coleoptera</taxon>
        <taxon>Polyphaga</taxon>
        <taxon>Cucujiformia</taxon>
        <taxon>Chrysomeloidea</taxon>
        <taxon>Cerambycidae</taxon>
        <taxon>Cerambycinae</taxon>
        <taxon>Callichromatini</taxon>
        <taxon>Aromia</taxon>
    </lineage>
</organism>
<keyword evidence="5" id="KW-0472">Membrane</keyword>
<dbReference type="GO" id="GO:0033108">
    <property type="term" value="P:mitochondrial respiratory chain complex assembly"/>
    <property type="evidence" value="ECO:0007669"/>
    <property type="project" value="TreeGrafter"/>
</dbReference>
<keyword evidence="3" id="KW-1134">Transmembrane beta strand</keyword>
<keyword evidence="8" id="KW-1185">Reference proteome</keyword>
<dbReference type="PANTHER" id="PTHR12815:SF18">
    <property type="entry name" value="SORTING AND ASSEMBLY MACHINERY COMPONENT 50 HOMOLOG"/>
    <property type="match status" value="1"/>
</dbReference>
<proteinExistence type="inferred from homology"/>
<comment type="similarity">
    <text evidence="2">Belongs to the SAM50/omp85 family.</text>
</comment>
<name>A0AAV8YXR1_9CUCU</name>
<evidence type="ECO:0000256" key="2">
    <source>
        <dbReference type="ARBA" id="ARBA00010913"/>
    </source>
</evidence>
<dbReference type="Pfam" id="PF01103">
    <property type="entry name" value="Omp85"/>
    <property type="match status" value="1"/>
</dbReference>
<dbReference type="AlphaFoldDB" id="A0AAV8YXR1"/>